<evidence type="ECO:0000259" key="6">
    <source>
        <dbReference type="SMART" id="SM01394"/>
    </source>
</evidence>
<dbReference type="InterPro" id="IPR013787">
    <property type="entry name" value="S100_Ca-bd_sub"/>
</dbReference>
<feature type="domain" description="S100/CaBP-9k-type calcium binding subdomain" evidence="6">
    <location>
        <begin position="18"/>
        <end position="57"/>
    </location>
</feature>
<comment type="caution">
    <text evidence="7">The sequence shown here is derived from an EMBL/GenBank/DDBJ whole genome shotgun (WGS) entry which is preliminary data.</text>
</comment>
<organism evidence="7 8">
    <name type="scientific">Ranitomeya imitator</name>
    <name type="common">mimic poison frog</name>
    <dbReference type="NCBI Taxonomy" id="111125"/>
    <lineage>
        <taxon>Eukaryota</taxon>
        <taxon>Metazoa</taxon>
        <taxon>Chordata</taxon>
        <taxon>Craniata</taxon>
        <taxon>Vertebrata</taxon>
        <taxon>Euteleostomi</taxon>
        <taxon>Amphibia</taxon>
        <taxon>Batrachia</taxon>
        <taxon>Anura</taxon>
        <taxon>Neobatrachia</taxon>
        <taxon>Hyloidea</taxon>
        <taxon>Dendrobatidae</taxon>
        <taxon>Dendrobatinae</taxon>
        <taxon>Ranitomeya</taxon>
    </lineage>
</organism>
<dbReference type="Pfam" id="PF01023">
    <property type="entry name" value="S_100"/>
    <property type="match status" value="1"/>
</dbReference>
<evidence type="ECO:0000313" key="8">
    <source>
        <dbReference type="Proteomes" id="UP001176940"/>
    </source>
</evidence>
<dbReference type="SUPFAM" id="SSF47473">
    <property type="entry name" value="EF-hand"/>
    <property type="match status" value="1"/>
</dbReference>
<protein>
    <recommendedName>
        <fullName evidence="2">Protein S100-A10</fullName>
    </recommendedName>
    <alternativeName>
        <fullName evidence="4">Calpactin I light chain</fullName>
    </alternativeName>
    <alternativeName>
        <fullName evidence="5">Calpactin-1 light chain</fullName>
    </alternativeName>
    <alternativeName>
        <fullName evidence="3">S100 calcium-binding protein A10</fullName>
    </alternativeName>
</protein>
<evidence type="ECO:0000313" key="7">
    <source>
        <dbReference type="EMBL" id="CAJ0968198.1"/>
    </source>
</evidence>
<evidence type="ECO:0000256" key="1">
    <source>
        <dbReference type="ARBA" id="ARBA00007323"/>
    </source>
</evidence>
<dbReference type="Proteomes" id="UP001176940">
    <property type="component" value="Unassembled WGS sequence"/>
</dbReference>
<gene>
    <name evidence="7" type="ORF">RIMI_LOCUS22892142</name>
</gene>
<dbReference type="InterPro" id="IPR011992">
    <property type="entry name" value="EF-hand-dom_pair"/>
</dbReference>
<keyword evidence="8" id="KW-1185">Reference proteome</keyword>
<dbReference type="EMBL" id="CAUEEQ010079029">
    <property type="protein sequence ID" value="CAJ0968198.1"/>
    <property type="molecule type" value="Genomic_DNA"/>
</dbReference>
<evidence type="ECO:0000256" key="4">
    <source>
        <dbReference type="ARBA" id="ARBA00033060"/>
    </source>
</evidence>
<sequence length="108" mass="12536">MSAVGEPLNPTIMVPSDLEQAMETLMFKFHKYAGDKSYMSKDDLHRLMETEFSDFLKNQNDPLAVDKIMKDLDQCRDGRVTFHSYFSLIAGLTIACNDYYCKNMKHRK</sequence>
<name>A0ABN9MUV5_9NEOB</name>
<evidence type="ECO:0000256" key="5">
    <source>
        <dbReference type="ARBA" id="ARBA00033448"/>
    </source>
</evidence>
<evidence type="ECO:0000256" key="3">
    <source>
        <dbReference type="ARBA" id="ARBA00032653"/>
    </source>
</evidence>
<proteinExistence type="inferred from homology"/>
<comment type="similarity">
    <text evidence="1">Belongs to the S-100 family.</text>
</comment>
<dbReference type="SMART" id="SM01394">
    <property type="entry name" value="S_100"/>
    <property type="match status" value="1"/>
</dbReference>
<dbReference type="Gene3D" id="1.10.238.10">
    <property type="entry name" value="EF-hand"/>
    <property type="match status" value="1"/>
</dbReference>
<reference evidence="7" key="1">
    <citation type="submission" date="2023-07" db="EMBL/GenBank/DDBJ databases">
        <authorList>
            <person name="Stuckert A."/>
        </authorList>
    </citation>
    <scope>NUCLEOTIDE SEQUENCE</scope>
</reference>
<dbReference type="PANTHER" id="PTHR11639:SF74">
    <property type="entry name" value="PROTEIN S100-A10"/>
    <property type="match status" value="1"/>
</dbReference>
<evidence type="ECO:0000256" key="2">
    <source>
        <dbReference type="ARBA" id="ARBA00018065"/>
    </source>
</evidence>
<dbReference type="PANTHER" id="PTHR11639">
    <property type="entry name" value="S100 CALCIUM-BINDING PROTEIN"/>
    <property type="match status" value="1"/>
</dbReference>
<accession>A0ABN9MUV5</accession>